<dbReference type="InParanoid" id="A7RFT7"/>
<dbReference type="EC" id="3.1.26.5" evidence="5"/>
<name>A7RFT7_NEMVE</name>
<keyword evidence="7" id="KW-0540">Nuclease</keyword>
<proteinExistence type="inferred from homology"/>
<keyword evidence="13" id="KW-0496">Mitochondrion</keyword>
<dbReference type="GO" id="GO:0004526">
    <property type="term" value="F:ribonuclease P activity"/>
    <property type="evidence" value="ECO:0000318"/>
    <property type="project" value="GO_Central"/>
</dbReference>
<evidence type="ECO:0000256" key="10">
    <source>
        <dbReference type="ARBA" id="ARBA00022833"/>
    </source>
</evidence>
<dbReference type="KEGG" id="nve:5521958"/>
<dbReference type="HOGENOM" id="CLU_493733_0_0_1"/>
<dbReference type="GO" id="GO:0001682">
    <property type="term" value="P:tRNA 5'-leader removal"/>
    <property type="evidence" value="ECO:0000318"/>
    <property type="project" value="GO_Central"/>
</dbReference>
<accession>A7RFT7</accession>
<evidence type="ECO:0000256" key="11">
    <source>
        <dbReference type="ARBA" id="ARBA00022842"/>
    </source>
</evidence>
<dbReference type="Pfam" id="PF16953">
    <property type="entry name" value="PRORP"/>
    <property type="match status" value="1"/>
</dbReference>
<dbReference type="PANTHER" id="PTHR13547:SF1">
    <property type="entry name" value="MITOCHONDRIAL RIBONUCLEASE P CATALYTIC SUBUNIT"/>
    <property type="match status" value="1"/>
</dbReference>
<comment type="cofactor">
    <cofactor evidence="2">
        <name>Mg(2+)</name>
        <dbReference type="ChEBI" id="CHEBI:18420"/>
    </cofactor>
</comment>
<keyword evidence="6" id="KW-0819">tRNA processing</keyword>
<dbReference type="Gene3D" id="1.25.40.10">
    <property type="entry name" value="Tetratricopeptide repeat domain"/>
    <property type="match status" value="1"/>
</dbReference>
<dbReference type="EMBL" id="DS469508">
    <property type="protein sequence ID" value="EDO49660.1"/>
    <property type="molecule type" value="Genomic_DNA"/>
</dbReference>
<dbReference type="PhylomeDB" id="A7RFT7"/>
<dbReference type="STRING" id="45351.A7RFT7"/>
<dbReference type="OMA" id="ACAINGM"/>
<dbReference type="Gene3D" id="3.40.50.11980">
    <property type="match status" value="1"/>
</dbReference>
<evidence type="ECO:0000256" key="4">
    <source>
        <dbReference type="ARBA" id="ARBA00007626"/>
    </source>
</evidence>
<sequence>MVSISSYTCLRRSKILFTVSLRGIIQCNKIRLPVTCRKLGYSVRGAQSSSTSWTTDCEQLELYQQVKKAVQSENIDEVLEIMRCAKARNVVPHTKTIALAMHSCLLVNRHQDLDKLYAVMQSNYVSIGEGVRAILIRSYTARQMWEHAIAELSIEDNTQLPRHTRSFNPVIIGLAKYGHVSKAFELFERKNNIETSSKKDVGLVLNVELLNALLRACFIAPLGNVDGKDRSFGKYDTWNYKDTNDQTNLSHRLNSFDYSNEEQVELHSLGTKVFDFLNKSGNKLPSEVTAVEEWFKNDPVLSWKWRTCQINQTGFCNKCQANLRIKLAENYFQDLENEMLHVLEDPISIKERLNLSKKSHIEFVSFKEVLRSTKHHFDVIIDGQNVAFERARKAWGTHRFNYRRIKNMVAYFAAKNKTILLVLHKHSLEKDLSLNFLNSLKGLCEVYVTQTNMNDDLLLLYACAINGMENDRTSIVTGDKWRDHRHLLPQELHWKFLKWVRLNQITFKESKNGRLHFYRNFFDPVVQKSFKRWHFPRTDGTWNCAEIQTKCD</sequence>
<evidence type="ECO:0000259" key="14">
    <source>
        <dbReference type="Pfam" id="PF16953"/>
    </source>
</evidence>
<dbReference type="InterPro" id="IPR011990">
    <property type="entry name" value="TPR-like_helical_dom_sf"/>
</dbReference>
<keyword evidence="8" id="KW-0479">Metal-binding</keyword>
<evidence type="ECO:0000313" key="15">
    <source>
        <dbReference type="EMBL" id="EDO49660.1"/>
    </source>
</evidence>
<keyword evidence="10" id="KW-0862">Zinc</keyword>
<evidence type="ECO:0000256" key="5">
    <source>
        <dbReference type="ARBA" id="ARBA00012179"/>
    </source>
</evidence>
<keyword evidence="12" id="KW-0809">Transit peptide</keyword>
<keyword evidence="16" id="KW-1185">Reference proteome</keyword>
<protein>
    <recommendedName>
        <fullName evidence="5">ribonuclease P</fullName>
        <ecNumber evidence="5">3.1.26.5</ecNumber>
    </recommendedName>
</protein>
<dbReference type="OrthoDB" id="46913at2759"/>
<evidence type="ECO:0000256" key="6">
    <source>
        <dbReference type="ARBA" id="ARBA00022694"/>
    </source>
</evidence>
<evidence type="ECO:0000313" key="16">
    <source>
        <dbReference type="Proteomes" id="UP000001593"/>
    </source>
</evidence>
<dbReference type="AlphaFoldDB" id="A7RFT7"/>
<evidence type="ECO:0000256" key="13">
    <source>
        <dbReference type="ARBA" id="ARBA00023128"/>
    </source>
</evidence>
<evidence type="ECO:0000256" key="8">
    <source>
        <dbReference type="ARBA" id="ARBA00022723"/>
    </source>
</evidence>
<evidence type="ECO:0000256" key="1">
    <source>
        <dbReference type="ARBA" id="ARBA00000928"/>
    </source>
</evidence>
<organism evidence="15 16">
    <name type="scientific">Nematostella vectensis</name>
    <name type="common">Starlet sea anemone</name>
    <dbReference type="NCBI Taxonomy" id="45351"/>
    <lineage>
        <taxon>Eukaryota</taxon>
        <taxon>Metazoa</taxon>
        <taxon>Cnidaria</taxon>
        <taxon>Anthozoa</taxon>
        <taxon>Hexacorallia</taxon>
        <taxon>Actiniaria</taxon>
        <taxon>Edwardsiidae</taxon>
        <taxon>Nematostella</taxon>
    </lineage>
</organism>
<dbReference type="InterPro" id="IPR031595">
    <property type="entry name" value="PRORP_C"/>
</dbReference>
<gene>
    <name evidence="15" type="ORF">NEMVEDRAFT_v1g237929</name>
</gene>
<evidence type="ECO:0000256" key="7">
    <source>
        <dbReference type="ARBA" id="ARBA00022722"/>
    </source>
</evidence>
<dbReference type="GO" id="GO:0030678">
    <property type="term" value="C:mitochondrial ribonuclease P complex"/>
    <property type="evidence" value="ECO:0000318"/>
    <property type="project" value="GO_Central"/>
</dbReference>
<dbReference type="Proteomes" id="UP000001593">
    <property type="component" value="Unassembled WGS sequence"/>
</dbReference>
<dbReference type="GO" id="GO:0046872">
    <property type="term" value="F:metal ion binding"/>
    <property type="evidence" value="ECO:0007669"/>
    <property type="project" value="UniProtKB-KW"/>
</dbReference>
<keyword evidence="11" id="KW-0460">Magnesium</keyword>
<comment type="similarity">
    <text evidence="4">Belongs to the PPR family. P subfamily.</text>
</comment>
<dbReference type="PANTHER" id="PTHR13547">
    <property type="match status" value="1"/>
</dbReference>
<evidence type="ECO:0000256" key="3">
    <source>
        <dbReference type="ARBA" id="ARBA00004173"/>
    </source>
</evidence>
<evidence type="ECO:0000256" key="2">
    <source>
        <dbReference type="ARBA" id="ARBA00001946"/>
    </source>
</evidence>
<reference evidence="15 16" key="1">
    <citation type="journal article" date="2007" name="Science">
        <title>Sea anemone genome reveals ancestral eumetazoan gene repertoire and genomic organization.</title>
        <authorList>
            <person name="Putnam N.H."/>
            <person name="Srivastava M."/>
            <person name="Hellsten U."/>
            <person name="Dirks B."/>
            <person name="Chapman J."/>
            <person name="Salamov A."/>
            <person name="Terry A."/>
            <person name="Shapiro H."/>
            <person name="Lindquist E."/>
            <person name="Kapitonov V.V."/>
            <person name="Jurka J."/>
            <person name="Genikhovich G."/>
            <person name="Grigoriev I.V."/>
            <person name="Lucas S.M."/>
            <person name="Steele R.E."/>
            <person name="Finnerty J.R."/>
            <person name="Technau U."/>
            <person name="Martindale M.Q."/>
            <person name="Rokhsar D.S."/>
        </authorList>
    </citation>
    <scope>NUCLEOTIDE SEQUENCE [LARGE SCALE GENOMIC DNA]</scope>
    <source>
        <strain evidence="16">CH2 X CH6</strain>
    </source>
</reference>
<evidence type="ECO:0000256" key="12">
    <source>
        <dbReference type="ARBA" id="ARBA00022946"/>
    </source>
</evidence>
<comment type="catalytic activity">
    <reaction evidence="1">
        <text>Endonucleolytic cleavage of RNA, removing 5'-extranucleotides from tRNA precursor.</text>
        <dbReference type="EC" id="3.1.26.5"/>
    </reaction>
</comment>
<feature type="domain" description="PRORP" evidence="14">
    <location>
        <begin position="310"/>
        <end position="541"/>
    </location>
</feature>
<dbReference type="GO" id="GO:0097745">
    <property type="term" value="P:mitochondrial tRNA 5'-end processing"/>
    <property type="evidence" value="ECO:0000318"/>
    <property type="project" value="GO_Central"/>
</dbReference>
<evidence type="ECO:0000256" key="9">
    <source>
        <dbReference type="ARBA" id="ARBA00022801"/>
    </source>
</evidence>
<comment type="subcellular location">
    <subcellularLocation>
        <location evidence="3">Mitochondrion</location>
    </subcellularLocation>
</comment>
<keyword evidence="9" id="KW-0378">Hydrolase</keyword>